<comment type="caution">
    <text evidence="12">The sequence shown here is derived from an EMBL/GenBank/DDBJ whole genome shotgun (WGS) entry which is preliminary data.</text>
</comment>
<evidence type="ECO:0000256" key="10">
    <source>
        <dbReference type="SAM" id="MobiDB-lite"/>
    </source>
</evidence>
<keyword evidence="7" id="KW-0238">DNA-binding</keyword>
<dbReference type="InterPro" id="IPR056751">
    <property type="entry name" value="PAS_13"/>
</dbReference>
<evidence type="ECO:0000259" key="11">
    <source>
        <dbReference type="PROSITE" id="PS50048"/>
    </source>
</evidence>
<dbReference type="InterPro" id="IPR001138">
    <property type="entry name" value="Zn2Cys6_DnaBD"/>
</dbReference>
<keyword evidence="5" id="KW-0862">Zinc</keyword>
<feature type="compositionally biased region" description="Polar residues" evidence="10">
    <location>
        <begin position="601"/>
        <end position="616"/>
    </location>
</feature>
<evidence type="ECO:0000256" key="2">
    <source>
        <dbReference type="ARBA" id="ARBA00010855"/>
    </source>
</evidence>
<feature type="region of interest" description="Disordered" evidence="10">
    <location>
        <begin position="585"/>
        <end position="616"/>
    </location>
</feature>
<dbReference type="GO" id="GO:0006094">
    <property type="term" value="P:gluconeogenesis"/>
    <property type="evidence" value="ECO:0007669"/>
    <property type="project" value="UniProtKB-KW"/>
</dbReference>
<keyword evidence="9" id="KW-0539">Nucleus</keyword>
<protein>
    <submittedName>
        <fullName evidence="12">Transcription factor</fullName>
    </submittedName>
</protein>
<dbReference type="GO" id="GO:0000981">
    <property type="term" value="F:DNA-binding transcription factor activity, RNA polymerase II-specific"/>
    <property type="evidence" value="ECO:0007669"/>
    <property type="project" value="InterPro"/>
</dbReference>
<dbReference type="SMART" id="SM00066">
    <property type="entry name" value="GAL4"/>
    <property type="match status" value="1"/>
</dbReference>
<organism evidence="12 13">
    <name type="scientific">Triangularia verruculosa</name>
    <dbReference type="NCBI Taxonomy" id="2587418"/>
    <lineage>
        <taxon>Eukaryota</taxon>
        <taxon>Fungi</taxon>
        <taxon>Dikarya</taxon>
        <taxon>Ascomycota</taxon>
        <taxon>Pezizomycotina</taxon>
        <taxon>Sordariomycetes</taxon>
        <taxon>Sordariomycetidae</taxon>
        <taxon>Sordariales</taxon>
        <taxon>Podosporaceae</taxon>
        <taxon>Triangularia</taxon>
    </lineage>
</organism>
<keyword evidence="6" id="KW-0805">Transcription regulation</keyword>
<comment type="similarity">
    <text evidence="2">Belongs to the ERT1/acuK family.</text>
</comment>
<evidence type="ECO:0000256" key="7">
    <source>
        <dbReference type="ARBA" id="ARBA00023125"/>
    </source>
</evidence>
<evidence type="ECO:0000256" key="1">
    <source>
        <dbReference type="ARBA" id="ARBA00004123"/>
    </source>
</evidence>
<dbReference type="InterPro" id="IPR036864">
    <property type="entry name" value="Zn2-C6_fun-type_DNA-bd_sf"/>
</dbReference>
<dbReference type="PANTHER" id="PTHR47659">
    <property type="entry name" value="ZN(II)2CYS6 TRANSCRIPTION FACTOR (EUROFUNG)-RELATED"/>
    <property type="match status" value="1"/>
</dbReference>
<keyword evidence="3" id="KW-0312">Gluconeogenesis</keyword>
<gene>
    <name evidence="12" type="ORF">QBC40DRAFT_185855</name>
</gene>
<evidence type="ECO:0000313" key="13">
    <source>
        <dbReference type="Proteomes" id="UP001303160"/>
    </source>
</evidence>
<evidence type="ECO:0000313" key="12">
    <source>
        <dbReference type="EMBL" id="KAK4195407.1"/>
    </source>
</evidence>
<sequence length="674" mass="74345">MPEDSGPFELEVTEASGAMSETENEYDDHEPQHKDEDERMSEQNKTPDGVDANGEVKKKYDPKDPLRPRRKKARRACYACQRAHLTCGDERPCQRCIKRGLQDTCQDGVRKKAKYLHDAPPEALRPVLGPNYNPNAPSSRHGAHRHHSVSSDAPTVRTFFAQSNASQYPVYSTTQSLPPGLTESLPFSSQQSPVSPTFQQASSNPPISGMVAPPVSSPMTPFGLPFDPSDPNIFNFNIDGLNFGSHYGAMEFGMLGHMSSGAADTPPQESGMSQPPGDVHFGAGLFGNHFDSRMLPEFLGLDAGANGIYSQGNLQHGLPHAYAIPAGPTSLQSPSTENNSPQPTTFGFDDRPSPTMSPYPNPVAAKSSSNTNRPAKLRKLDKVAILQKRQRDPSYIYNTVKKSFDYVGSFHKLFEVLSSRFSQPHAARIAKSLAAIRPALLASTRNLTTQDLIFMEQCFQRTLFEYEDFMNQSSSPTLACRRTGEIAGVNKDFTALTGWTKDVLLGKEPNRNTNLGGAGVRTTPRLKSLNESAENGGTASGPRPVFLAELMDHESAVEFYEDYSQLAFGDSRGKMTRKCRLLKYRTDKPANSEGGGEESKPQASPQQAKDSRNSILSNRVAKIDGEHGISRLEKDGKLECSYTWTIKRDMFDMPMLFVINFLPCYYRNHNQLAV</sequence>
<reference evidence="12" key="1">
    <citation type="journal article" date="2023" name="Mol. Phylogenet. Evol.">
        <title>Genome-scale phylogeny and comparative genomics of the fungal order Sordariales.</title>
        <authorList>
            <person name="Hensen N."/>
            <person name="Bonometti L."/>
            <person name="Westerberg I."/>
            <person name="Brannstrom I.O."/>
            <person name="Guillou S."/>
            <person name="Cros-Aarteil S."/>
            <person name="Calhoun S."/>
            <person name="Haridas S."/>
            <person name="Kuo A."/>
            <person name="Mondo S."/>
            <person name="Pangilinan J."/>
            <person name="Riley R."/>
            <person name="LaButti K."/>
            <person name="Andreopoulos B."/>
            <person name="Lipzen A."/>
            <person name="Chen C."/>
            <person name="Yan M."/>
            <person name="Daum C."/>
            <person name="Ng V."/>
            <person name="Clum A."/>
            <person name="Steindorff A."/>
            <person name="Ohm R.A."/>
            <person name="Martin F."/>
            <person name="Silar P."/>
            <person name="Natvig D.O."/>
            <person name="Lalanne C."/>
            <person name="Gautier V."/>
            <person name="Ament-Velasquez S.L."/>
            <person name="Kruys A."/>
            <person name="Hutchinson M.I."/>
            <person name="Powell A.J."/>
            <person name="Barry K."/>
            <person name="Miller A.N."/>
            <person name="Grigoriev I.V."/>
            <person name="Debuchy R."/>
            <person name="Gladieux P."/>
            <person name="Hiltunen Thoren M."/>
            <person name="Johannesson H."/>
        </authorList>
    </citation>
    <scope>NUCLEOTIDE SEQUENCE</scope>
    <source>
        <strain evidence="12">CBS 315.58</strain>
    </source>
</reference>
<dbReference type="Pfam" id="PF24990">
    <property type="entry name" value="PAS_13"/>
    <property type="match status" value="1"/>
</dbReference>
<dbReference type="Proteomes" id="UP001303160">
    <property type="component" value="Unassembled WGS sequence"/>
</dbReference>
<dbReference type="GO" id="GO:0005634">
    <property type="term" value="C:nucleus"/>
    <property type="evidence" value="ECO:0007669"/>
    <property type="project" value="UniProtKB-SubCell"/>
</dbReference>
<comment type="subcellular location">
    <subcellularLocation>
        <location evidence="1">Nucleus</location>
    </subcellularLocation>
</comment>
<name>A0AAN6XB83_9PEZI</name>
<dbReference type="GO" id="GO:0008270">
    <property type="term" value="F:zinc ion binding"/>
    <property type="evidence" value="ECO:0007669"/>
    <property type="project" value="InterPro"/>
</dbReference>
<evidence type="ECO:0000256" key="5">
    <source>
        <dbReference type="ARBA" id="ARBA00022833"/>
    </source>
</evidence>
<dbReference type="EMBL" id="MU864014">
    <property type="protein sequence ID" value="KAK4195407.1"/>
    <property type="molecule type" value="Genomic_DNA"/>
</dbReference>
<dbReference type="SUPFAM" id="SSF57701">
    <property type="entry name" value="Zn2/Cys6 DNA-binding domain"/>
    <property type="match status" value="1"/>
</dbReference>
<keyword evidence="4" id="KW-0479">Metal-binding</keyword>
<feature type="region of interest" description="Disordered" evidence="10">
    <location>
        <begin position="122"/>
        <end position="148"/>
    </location>
</feature>
<evidence type="ECO:0000256" key="4">
    <source>
        <dbReference type="ARBA" id="ARBA00022723"/>
    </source>
</evidence>
<feature type="compositionally biased region" description="Basic and acidic residues" evidence="10">
    <location>
        <begin position="29"/>
        <end position="42"/>
    </location>
</feature>
<keyword evidence="13" id="KW-1185">Reference proteome</keyword>
<reference evidence="12" key="2">
    <citation type="submission" date="2023-05" db="EMBL/GenBank/DDBJ databases">
        <authorList>
            <consortium name="Lawrence Berkeley National Laboratory"/>
            <person name="Steindorff A."/>
            <person name="Hensen N."/>
            <person name="Bonometti L."/>
            <person name="Westerberg I."/>
            <person name="Brannstrom I.O."/>
            <person name="Guillou S."/>
            <person name="Cros-Aarteil S."/>
            <person name="Calhoun S."/>
            <person name="Haridas S."/>
            <person name="Kuo A."/>
            <person name="Mondo S."/>
            <person name="Pangilinan J."/>
            <person name="Riley R."/>
            <person name="Labutti K."/>
            <person name="Andreopoulos B."/>
            <person name="Lipzen A."/>
            <person name="Chen C."/>
            <person name="Yanf M."/>
            <person name="Daum C."/>
            <person name="Ng V."/>
            <person name="Clum A."/>
            <person name="Ohm R."/>
            <person name="Martin F."/>
            <person name="Silar P."/>
            <person name="Natvig D."/>
            <person name="Lalanne C."/>
            <person name="Gautier V."/>
            <person name="Ament-Velasquez S.L."/>
            <person name="Kruys A."/>
            <person name="Hutchinson M.I."/>
            <person name="Powell A.J."/>
            <person name="Barry K."/>
            <person name="Miller A.N."/>
            <person name="Grigoriev I.V."/>
            <person name="Debuchy R."/>
            <person name="Gladieux P."/>
            <person name="Thoren M.H."/>
            <person name="Johannesson H."/>
        </authorList>
    </citation>
    <scope>NUCLEOTIDE SEQUENCE</scope>
    <source>
        <strain evidence="12">CBS 315.58</strain>
    </source>
</reference>
<evidence type="ECO:0000256" key="6">
    <source>
        <dbReference type="ARBA" id="ARBA00023015"/>
    </source>
</evidence>
<feature type="region of interest" description="Disordered" evidence="10">
    <location>
        <begin position="1"/>
        <end position="72"/>
    </location>
</feature>
<feature type="compositionally biased region" description="Basic and acidic residues" evidence="10">
    <location>
        <begin position="54"/>
        <end position="67"/>
    </location>
</feature>
<accession>A0AAN6XB83</accession>
<dbReference type="PANTHER" id="PTHR47659:SF1">
    <property type="entry name" value="TRANSCRIPTION ACTIVATOR OF GLUCONEOGENESIS ERT1"/>
    <property type="match status" value="1"/>
</dbReference>
<dbReference type="GO" id="GO:0009267">
    <property type="term" value="P:cellular response to starvation"/>
    <property type="evidence" value="ECO:0007669"/>
    <property type="project" value="TreeGrafter"/>
</dbReference>
<keyword evidence="8" id="KW-0804">Transcription</keyword>
<evidence type="ECO:0000256" key="9">
    <source>
        <dbReference type="ARBA" id="ARBA00023242"/>
    </source>
</evidence>
<dbReference type="Gene3D" id="4.10.240.10">
    <property type="entry name" value="Zn(2)-C6 fungal-type DNA-binding domain"/>
    <property type="match status" value="1"/>
</dbReference>
<feature type="region of interest" description="Disordered" evidence="10">
    <location>
        <begin position="325"/>
        <end position="373"/>
    </location>
</feature>
<evidence type="ECO:0000256" key="3">
    <source>
        <dbReference type="ARBA" id="ARBA00022432"/>
    </source>
</evidence>
<dbReference type="CDD" id="cd00067">
    <property type="entry name" value="GAL4"/>
    <property type="match status" value="1"/>
</dbReference>
<dbReference type="AlphaFoldDB" id="A0AAN6XB83"/>
<dbReference type="GO" id="GO:0000977">
    <property type="term" value="F:RNA polymerase II transcription regulatory region sequence-specific DNA binding"/>
    <property type="evidence" value="ECO:0007669"/>
    <property type="project" value="TreeGrafter"/>
</dbReference>
<dbReference type="InterPro" id="IPR050335">
    <property type="entry name" value="ERT1_acuK_gluconeogen_tf"/>
</dbReference>
<feature type="compositionally biased region" description="Polar residues" evidence="10">
    <location>
        <begin position="329"/>
        <end position="345"/>
    </location>
</feature>
<feature type="domain" description="Zn(2)-C6 fungal-type" evidence="11">
    <location>
        <begin position="76"/>
        <end position="105"/>
    </location>
</feature>
<dbReference type="PROSITE" id="PS50048">
    <property type="entry name" value="ZN2_CY6_FUNGAL_2"/>
    <property type="match status" value="1"/>
</dbReference>
<proteinExistence type="inferred from homology"/>
<evidence type="ECO:0000256" key="8">
    <source>
        <dbReference type="ARBA" id="ARBA00023163"/>
    </source>
</evidence>